<dbReference type="GO" id="GO:0051087">
    <property type="term" value="F:protein-folding chaperone binding"/>
    <property type="evidence" value="ECO:0007669"/>
    <property type="project" value="TreeGrafter"/>
</dbReference>
<organism evidence="3">
    <name type="scientific">viral metagenome</name>
    <dbReference type="NCBI Taxonomy" id="1070528"/>
    <lineage>
        <taxon>unclassified sequences</taxon>
        <taxon>metagenomes</taxon>
        <taxon>organismal metagenomes</taxon>
    </lineage>
</organism>
<dbReference type="EMBL" id="MT142725">
    <property type="protein sequence ID" value="QJA87672.1"/>
    <property type="molecule type" value="Genomic_DNA"/>
</dbReference>
<dbReference type="GO" id="GO:0005783">
    <property type="term" value="C:endoplasmic reticulum"/>
    <property type="evidence" value="ECO:0007669"/>
    <property type="project" value="TreeGrafter"/>
</dbReference>
<dbReference type="CDD" id="cd06257">
    <property type="entry name" value="DnaJ"/>
    <property type="match status" value="1"/>
</dbReference>
<feature type="domain" description="J" evidence="2">
    <location>
        <begin position="5"/>
        <end position="66"/>
    </location>
</feature>
<dbReference type="InterPro" id="IPR036869">
    <property type="entry name" value="J_dom_sf"/>
</dbReference>
<evidence type="ECO:0000313" key="3">
    <source>
        <dbReference type="EMBL" id="QJA87672.1"/>
    </source>
</evidence>
<sequence>MEERNPYKILGVKKKSTPEEIKKAYYKLAKKHHPDHGGDEEIFKEIQWAFNILNDVNKRNYFDEHGFIPGSEEERIYQSIVNVMKIHIFDQINNERKIDIELLQRGLAKKIEDMEKEIISIKRIIKIINRNTNAVSIKKGNNIKLNCFESAIESLLSDAQSQLDGKESDLKFKKKQYEILMKFETINKSSNNPILRIKFMSSSSTTSYSI</sequence>
<name>A0A6M3L1J3_9ZZZZ</name>
<gene>
    <name evidence="3" type="ORF">MM415B02918_0009</name>
</gene>
<dbReference type="GO" id="GO:0036503">
    <property type="term" value="P:ERAD pathway"/>
    <property type="evidence" value="ECO:0007669"/>
    <property type="project" value="TreeGrafter"/>
</dbReference>
<dbReference type="PRINTS" id="PR00625">
    <property type="entry name" value="JDOMAIN"/>
</dbReference>
<keyword evidence="1" id="KW-0143">Chaperone</keyword>
<dbReference type="GO" id="GO:0051787">
    <property type="term" value="F:misfolded protein binding"/>
    <property type="evidence" value="ECO:0007669"/>
    <property type="project" value="TreeGrafter"/>
</dbReference>
<protein>
    <submittedName>
        <fullName evidence="3">Putative chaperone</fullName>
    </submittedName>
</protein>
<dbReference type="PROSITE" id="PS00636">
    <property type="entry name" value="DNAJ_1"/>
    <property type="match status" value="1"/>
</dbReference>
<evidence type="ECO:0000256" key="1">
    <source>
        <dbReference type="ARBA" id="ARBA00023186"/>
    </source>
</evidence>
<dbReference type="PROSITE" id="PS50076">
    <property type="entry name" value="DNAJ_2"/>
    <property type="match status" value="1"/>
</dbReference>
<dbReference type="Gene3D" id="1.10.287.110">
    <property type="entry name" value="DnaJ domain"/>
    <property type="match status" value="1"/>
</dbReference>
<reference evidence="3" key="1">
    <citation type="submission" date="2020-03" db="EMBL/GenBank/DDBJ databases">
        <title>The deep terrestrial virosphere.</title>
        <authorList>
            <person name="Holmfeldt K."/>
            <person name="Nilsson E."/>
            <person name="Simone D."/>
            <person name="Lopez-Fernandez M."/>
            <person name="Wu X."/>
            <person name="de Brujin I."/>
            <person name="Lundin D."/>
            <person name="Andersson A."/>
            <person name="Bertilsson S."/>
            <person name="Dopson M."/>
        </authorList>
    </citation>
    <scope>NUCLEOTIDE SEQUENCE</scope>
    <source>
        <strain evidence="3">MM415B02918</strain>
    </source>
</reference>
<dbReference type="PANTHER" id="PTHR44360:SF1">
    <property type="entry name" value="DNAJ HOMOLOG SUBFAMILY B MEMBER 9"/>
    <property type="match status" value="1"/>
</dbReference>
<dbReference type="InterPro" id="IPR051948">
    <property type="entry name" value="Hsp70_co-chaperone_J-domain"/>
</dbReference>
<dbReference type="PANTHER" id="PTHR44360">
    <property type="entry name" value="DNAJ HOMOLOG SUBFAMILY B MEMBER 9"/>
    <property type="match status" value="1"/>
</dbReference>
<dbReference type="SMART" id="SM00271">
    <property type="entry name" value="DnaJ"/>
    <property type="match status" value="1"/>
</dbReference>
<accession>A0A6M3L1J3</accession>
<evidence type="ECO:0000259" key="2">
    <source>
        <dbReference type="PROSITE" id="PS50076"/>
    </source>
</evidence>
<dbReference type="AlphaFoldDB" id="A0A6M3L1J3"/>
<dbReference type="InterPro" id="IPR018253">
    <property type="entry name" value="DnaJ_domain_CS"/>
</dbReference>
<proteinExistence type="predicted"/>
<dbReference type="SUPFAM" id="SSF46565">
    <property type="entry name" value="Chaperone J-domain"/>
    <property type="match status" value="1"/>
</dbReference>
<dbReference type="Pfam" id="PF00226">
    <property type="entry name" value="DnaJ"/>
    <property type="match status" value="1"/>
</dbReference>
<dbReference type="InterPro" id="IPR001623">
    <property type="entry name" value="DnaJ_domain"/>
</dbReference>